<evidence type="ECO:0000313" key="2">
    <source>
        <dbReference type="EMBL" id="KAJ4428324.1"/>
    </source>
</evidence>
<dbReference type="Proteomes" id="UP001148838">
    <property type="component" value="Unassembled WGS sequence"/>
</dbReference>
<feature type="region of interest" description="Disordered" evidence="1">
    <location>
        <begin position="63"/>
        <end position="113"/>
    </location>
</feature>
<sequence length="113" mass="12319">MAGLCEGGNEPPGSLKDKDRQATCEELSKAMGIQPTSAFSILANDLKKRNFCAVGTIGMELEDEEVDVKWEKPRKKPNQVDAQRGNEPTPERKSGSAGKRLSRPSLPMAAEDF</sequence>
<reference evidence="2 3" key="1">
    <citation type="journal article" date="2022" name="Allergy">
        <title>Genome assembly and annotation of Periplaneta americana reveal a comprehensive cockroach allergen profile.</title>
        <authorList>
            <person name="Wang L."/>
            <person name="Xiong Q."/>
            <person name="Saelim N."/>
            <person name="Wang L."/>
            <person name="Nong W."/>
            <person name="Wan A.T."/>
            <person name="Shi M."/>
            <person name="Liu X."/>
            <person name="Cao Q."/>
            <person name="Hui J.H.L."/>
            <person name="Sookrung N."/>
            <person name="Leung T.F."/>
            <person name="Tungtrongchitr A."/>
            <person name="Tsui S.K.W."/>
        </authorList>
    </citation>
    <scope>NUCLEOTIDE SEQUENCE [LARGE SCALE GENOMIC DNA]</scope>
    <source>
        <strain evidence="2">PWHHKU_190912</strain>
    </source>
</reference>
<evidence type="ECO:0000256" key="1">
    <source>
        <dbReference type="SAM" id="MobiDB-lite"/>
    </source>
</evidence>
<comment type="caution">
    <text evidence="2">The sequence shown here is derived from an EMBL/GenBank/DDBJ whole genome shotgun (WGS) entry which is preliminary data.</text>
</comment>
<feature type="region of interest" description="Disordered" evidence="1">
    <location>
        <begin position="1"/>
        <end position="23"/>
    </location>
</feature>
<keyword evidence="3" id="KW-1185">Reference proteome</keyword>
<dbReference type="EMBL" id="JAJSOF020000037">
    <property type="protein sequence ID" value="KAJ4428324.1"/>
    <property type="molecule type" value="Genomic_DNA"/>
</dbReference>
<proteinExistence type="predicted"/>
<accession>A0ABQ8S2T4</accession>
<name>A0ABQ8S2T4_PERAM</name>
<protein>
    <submittedName>
        <fullName evidence="2">Uncharacterized protein</fullName>
    </submittedName>
</protein>
<organism evidence="2 3">
    <name type="scientific">Periplaneta americana</name>
    <name type="common">American cockroach</name>
    <name type="synonym">Blatta americana</name>
    <dbReference type="NCBI Taxonomy" id="6978"/>
    <lineage>
        <taxon>Eukaryota</taxon>
        <taxon>Metazoa</taxon>
        <taxon>Ecdysozoa</taxon>
        <taxon>Arthropoda</taxon>
        <taxon>Hexapoda</taxon>
        <taxon>Insecta</taxon>
        <taxon>Pterygota</taxon>
        <taxon>Neoptera</taxon>
        <taxon>Polyneoptera</taxon>
        <taxon>Dictyoptera</taxon>
        <taxon>Blattodea</taxon>
        <taxon>Blattoidea</taxon>
        <taxon>Blattidae</taxon>
        <taxon>Blattinae</taxon>
        <taxon>Periplaneta</taxon>
    </lineage>
</organism>
<gene>
    <name evidence="2" type="ORF">ANN_24343</name>
</gene>
<evidence type="ECO:0000313" key="3">
    <source>
        <dbReference type="Proteomes" id="UP001148838"/>
    </source>
</evidence>